<evidence type="ECO:0000313" key="3">
    <source>
        <dbReference type="Proteomes" id="UP000462931"/>
    </source>
</evidence>
<evidence type="ECO:0000313" key="2">
    <source>
        <dbReference type="EMBL" id="MRX48790.1"/>
    </source>
</evidence>
<dbReference type="EMBL" id="WKJI01000008">
    <property type="protein sequence ID" value="MRX48790.1"/>
    <property type="molecule type" value="Genomic_DNA"/>
</dbReference>
<dbReference type="AlphaFoldDB" id="A0A7K0FTX4"/>
<accession>A0A7K0FTX4</accession>
<gene>
    <name evidence="2" type="ORF">GJJ64_16460</name>
</gene>
<name>A0A7K0FTX4_9SPHI</name>
<dbReference type="RefSeq" id="WP_154288851.1">
    <property type="nucleotide sequence ID" value="NZ_WKJI01000008.1"/>
</dbReference>
<evidence type="ECO:0000256" key="1">
    <source>
        <dbReference type="SAM" id="Phobius"/>
    </source>
</evidence>
<proteinExistence type="predicted"/>
<feature type="transmembrane region" description="Helical" evidence="1">
    <location>
        <begin position="38"/>
        <end position="57"/>
    </location>
</feature>
<reference evidence="2 3" key="1">
    <citation type="submission" date="2019-11" db="EMBL/GenBank/DDBJ databases">
        <authorList>
            <person name="Cheng Q."/>
            <person name="Yang Z."/>
        </authorList>
    </citation>
    <scope>NUCLEOTIDE SEQUENCE [LARGE SCALE GENOMIC DNA]</scope>
    <source>
        <strain evidence="2 3">HX-22-1</strain>
    </source>
</reference>
<protein>
    <submittedName>
        <fullName evidence="2">Uncharacterized protein</fullName>
    </submittedName>
</protein>
<feature type="transmembrane region" description="Helical" evidence="1">
    <location>
        <begin position="12"/>
        <end position="32"/>
    </location>
</feature>
<keyword evidence="1" id="KW-0472">Membrane</keyword>
<sequence length="63" mass="7308">MANYPIKIILKTLSYLGLLFTAVPAFLSFHGLITFKQYEIFMIVGAFMWFLSAPFWVTKKDNI</sequence>
<keyword evidence="1" id="KW-0812">Transmembrane</keyword>
<keyword evidence="1" id="KW-1133">Transmembrane helix</keyword>
<dbReference type="Proteomes" id="UP000462931">
    <property type="component" value="Unassembled WGS sequence"/>
</dbReference>
<comment type="caution">
    <text evidence="2">The sequence shown here is derived from an EMBL/GenBank/DDBJ whole genome shotgun (WGS) entry which is preliminary data.</text>
</comment>
<organism evidence="2 3">
    <name type="scientific">Pedobacter puniceum</name>
    <dbReference type="NCBI Taxonomy" id="2666136"/>
    <lineage>
        <taxon>Bacteria</taxon>
        <taxon>Pseudomonadati</taxon>
        <taxon>Bacteroidota</taxon>
        <taxon>Sphingobacteriia</taxon>
        <taxon>Sphingobacteriales</taxon>
        <taxon>Sphingobacteriaceae</taxon>
        <taxon>Pedobacter</taxon>
    </lineage>
</organism>
<keyword evidence="3" id="KW-1185">Reference proteome</keyword>